<evidence type="ECO:0000256" key="1">
    <source>
        <dbReference type="ARBA" id="ARBA00022741"/>
    </source>
</evidence>
<dbReference type="InterPro" id="IPR027417">
    <property type="entry name" value="P-loop_NTPase"/>
</dbReference>
<dbReference type="InterPro" id="IPR050625">
    <property type="entry name" value="ParA/MinD_ATPase"/>
</dbReference>
<protein>
    <submittedName>
        <fullName evidence="3">Cobyrinic acid a,c-diamide synthase</fullName>
    </submittedName>
</protein>
<dbReference type="HOGENOM" id="CLU_037612_0_0_6"/>
<dbReference type="InterPro" id="IPR025501">
    <property type="entry name" value="MinD_FleN"/>
</dbReference>
<name>A0A010SZS3_PSEFL</name>
<dbReference type="RefSeq" id="WP_019694554.1">
    <property type="nucleotide sequence ID" value="NZ_AFOY02000029.1"/>
</dbReference>
<accession>A0A010SZS3</accession>
<dbReference type="InterPro" id="IPR033875">
    <property type="entry name" value="FlhG"/>
</dbReference>
<reference evidence="3 4" key="1">
    <citation type="journal article" date="2011" name="J. Bacteriol.">
        <title>Draft genome sequence of the polycyclic aromatic hydrocarbon-degrading, genetically engineered bioluminescent bioreporter Pseudomonas fluorescens HK44.</title>
        <authorList>
            <person name="Chauhan A."/>
            <person name="Layton A.C."/>
            <person name="Williams D.E."/>
            <person name="Smartt A.E."/>
            <person name="Ripp S."/>
            <person name="Karpinets T.V."/>
            <person name="Brown S.D."/>
            <person name="Sayler G.S."/>
        </authorList>
    </citation>
    <scope>NUCLEOTIDE SEQUENCE [LARGE SCALE GENOMIC DNA]</scope>
    <source>
        <strain evidence="3 4">HK44</strain>
        <plasmid evidence="3">pUTK21</plasmid>
    </source>
</reference>
<dbReference type="GO" id="GO:0016887">
    <property type="term" value="F:ATP hydrolysis activity"/>
    <property type="evidence" value="ECO:0007669"/>
    <property type="project" value="TreeGrafter"/>
</dbReference>
<dbReference type="CDD" id="cd02038">
    <property type="entry name" value="FlhG-like"/>
    <property type="match status" value="1"/>
</dbReference>
<dbReference type="GO" id="GO:0051782">
    <property type="term" value="P:negative regulation of cell division"/>
    <property type="evidence" value="ECO:0007669"/>
    <property type="project" value="TreeGrafter"/>
</dbReference>
<gene>
    <name evidence="3" type="ORF">HK44_029355</name>
</gene>
<dbReference type="PANTHER" id="PTHR43384:SF4">
    <property type="entry name" value="CELLULOSE BIOSYNTHESIS PROTEIN BCSQ-RELATED"/>
    <property type="match status" value="1"/>
</dbReference>
<dbReference type="PIRSF" id="PIRSF003092">
    <property type="entry name" value="MinD"/>
    <property type="match status" value="1"/>
</dbReference>
<keyword evidence="2" id="KW-0067">ATP-binding</keyword>
<dbReference type="AlphaFoldDB" id="A0A010SZS3"/>
<dbReference type="PANTHER" id="PTHR43384">
    <property type="entry name" value="SEPTUM SITE-DETERMINING PROTEIN MIND HOMOLOG, CHLOROPLASTIC-RELATED"/>
    <property type="match status" value="1"/>
</dbReference>
<dbReference type="InterPro" id="IPR033756">
    <property type="entry name" value="YlxH/NBP35"/>
</dbReference>
<evidence type="ECO:0000256" key="2">
    <source>
        <dbReference type="ARBA" id="ARBA00022840"/>
    </source>
</evidence>
<comment type="caution">
    <text evidence="3">The sequence shown here is derived from an EMBL/GenBank/DDBJ whole genome shotgun (WGS) entry which is preliminary data.</text>
</comment>
<dbReference type="PATRIC" id="fig|1042209.11.peg.71"/>
<evidence type="ECO:0000313" key="4">
    <source>
        <dbReference type="Proteomes" id="UP000022611"/>
    </source>
</evidence>
<dbReference type="SUPFAM" id="SSF52540">
    <property type="entry name" value="P-loop containing nucleoside triphosphate hydrolases"/>
    <property type="match status" value="1"/>
</dbReference>
<geneLocation type="plasmid" evidence="3">
    <name>pUTK21</name>
</geneLocation>
<keyword evidence="3" id="KW-0614">Plasmid</keyword>
<dbReference type="GO" id="GO:0009898">
    <property type="term" value="C:cytoplasmic side of plasma membrane"/>
    <property type="evidence" value="ECO:0007669"/>
    <property type="project" value="TreeGrafter"/>
</dbReference>
<dbReference type="OrthoDB" id="9816297at2"/>
<keyword evidence="1" id="KW-0547">Nucleotide-binding</keyword>
<dbReference type="GO" id="GO:0005829">
    <property type="term" value="C:cytosol"/>
    <property type="evidence" value="ECO:0007669"/>
    <property type="project" value="TreeGrafter"/>
</dbReference>
<organism evidence="3 4">
    <name type="scientific">Pseudomonas fluorescens HK44</name>
    <dbReference type="NCBI Taxonomy" id="1042209"/>
    <lineage>
        <taxon>Bacteria</taxon>
        <taxon>Pseudomonadati</taxon>
        <taxon>Pseudomonadota</taxon>
        <taxon>Gammaproteobacteria</taxon>
        <taxon>Pseudomonadales</taxon>
        <taxon>Pseudomonadaceae</taxon>
        <taxon>Pseudomonas</taxon>
    </lineage>
</organism>
<dbReference type="Gene3D" id="3.40.50.300">
    <property type="entry name" value="P-loop containing nucleotide triphosphate hydrolases"/>
    <property type="match status" value="1"/>
</dbReference>
<dbReference type="Pfam" id="PF10609">
    <property type="entry name" value="ParA"/>
    <property type="match status" value="1"/>
</dbReference>
<dbReference type="FunFam" id="3.40.50.300:FF:000158">
    <property type="entry name" value="Site-determining protein"/>
    <property type="match status" value="1"/>
</dbReference>
<dbReference type="EMBL" id="AFOY02000029">
    <property type="protein sequence ID" value="EXF91027.1"/>
    <property type="molecule type" value="Genomic_DNA"/>
</dbReference>
<sequence>MNRMHPVQVIAVTGGKGGVGKTNVAINLSLALAERGRKVMLLDADLGLANVDVLLGLAPKKNLANVIKGQCELQDVLLRGPRGISIAPAASGCQSMSHLTSAQHAGIIQAFGDVDEKLEVLVIDTASGIGGSVISCIRASREVLMVVCDEPTSLTNTYALIKILSHSYGINRFRILVNMTQSPQEGVNLFARLIRATNLFLDVILQYVGAVPYDECMRKAVRKQRAVYDAFPRSQCSLAFKYIAHKIDAWPLPVSPCGHLKFFDERLLTSPMRRDSRAFCDLS</sequence>
<proteinExistence type="predicted"/>
<evidence type="ECO:0000313" key="3">
    <source>
        <dbReference type="EMBL" id="EXF91027.1"/>
    </source>
</evidence>
<dbReference type="GO" id="GO:0005524">
    <property type="term" value="F:ATP binding"/>
    <property type="evidence" value="ECO:0007669"/>
    <property type="project" value="UniProtKB-KW"/>
</dbReference>
<dbReference type="Proteomes" id="UP000022611">
    <property type="component" value="Unassembled WGS sequence"/>
</dbReference>